<comment type="caution">
    <text evidence="7">The sequence shown here is derived from an EMBL/GenBank/DDBJ whole genome shotgun (WGS) entry which is preliminary data.</text>
</comment>
<keyword evidence="3" id="KW-0808">Transferase</keyword>
<reference evidence="7 8" key="1">
    <citation type="journal article" date="2019" name="Nat. Med.">
        <title>A library of human gut bacterial isolates paired with longitudinal multiomics data enables mechanistic microbiome research.</title>
        <authorList>
            <person name="Poyet M."/>
            <person name="Groussin M."/>
            <person name="Gibbons S.M."/>
            <person name="Avila-Pacheco J."/>
            <person name="Jiang X."/>
            <person name="Kearney S.M."/>
            <person name="Perrotta A.R."/>
            <person name="Berdy B."/>
            <person name="Zhao S."/>
            <person name="Lieberman T.D."/>
            <person name="Swanson P.K."/>
            <person name="Smith M."/>
            <person name="Roesemann S."/>
            <person name="Alexander J.E."/>
            <person name="Rich S.A."/>
            <person name="Livny J."/>
            <person name="Vlamakis H."/>
            <person name="Clish C."/>
            <person name="Bullock K."/>
            <person name="Deik A."/>
            <person name="Scott J."/>
            <person name="Pierce K.A."/>
            <person name="Xavier R.J."/>
            <person name="Alm E.J."/>
        </authorList>
    </citation>
    <scope>NUCLEOTIDE SEQUENCE [LARGE SCALE GENOMIC DNA]</scope>
    <source>
        <strain evidence="7 8">BIOML-A12</strain>
    </source>
</reference>
<gene>
    <name evidence="7" type="ORF">GT712_15190</name>
</gene>
<dbReference type="Pfam" id="PF06580">
    <property type="entry name" value="His_kinase"/>
    <property type="match status" value="1"/>
</dbReference>
<evidence type="ECO:0000313" key="8">
    <source>
        <dbReference type="Proteomes" id="UP000477156"/>
    </source>
</evidence>
<feature type="domain" description="HAMP" evidence="6">
    <location>
        <begin position="319"/>
        <end position="371"/>
    </location>
</feature>
<dbReference type="SMART" id="SM00304">
    <property type="entry name" value="HAMP"/>
    <property type="match status" value="1"/>
</dbReference>
<protein>
    <submittedName>
        <fullName evidence="7">HAMP domain-containing protein</fullName>
    </submittedName>
</protein>
<dbReference type="Pfam" id="PF00672">
    <property type="entry name" value="HAMP"/>
    <property type="match status" value="1"/>
</dbReference>
<dbReference type="GO" id="GO:0000155">
    <property type="term" value="F:phosphorelay sensor kinase activity"/>
    <property type="evidence" value="ECO:0007669"/>
    <property type="project" value="InterPro"/>
</dbReference>
<keyword evidence="4" id="KW-0418">Kinase</keyword>
<accession>A0A6L8XWQ4</accession>
<dbReference type="EMBL" id="WWVF01000036">
    <property type="protein sequence ID" value="MZS90377.1"/>
    <property type="molecule type" value="Genomic_DNA"/>
</dbReference>
<dbReference type="GO" id="GO:0016020">
    <property type="term" value="C:membrane"/>
    <property type="evidence" value="ECO:0007669"/>
    <property type="project" value="UniProtKB-SubCell"/>
</dbReference>
<evidence type="ECO:0000256" key="1">
    <source>
        <dbReference type="ARBA" id="ARBA00004370"/>
    </source>
</evidence>
<name>A0A6L8XWQ4_9FIRM</name>
<evidence type="ECO:0000256" key="5">
    <source>
        <dbReference type="SAM" id="Phobius"/>
    </source>
</evidence>
<evidence type="ECO:0000313" key="7">
    <source>
        <dbReference type="EMBL" id="MZS90377.1"/>
    </source>
</evidence>
<dbReference type="Gene3D" id="6.10.340.10">
    <property type="match status" value="1"/>
</dbReference>
<dbReference type="SUPFAM" id="SSF55874">
    <property type="entry name" value="ATPase domain of HSP90 chaperone/DNA topoisomerase II/histidine kinase"/>
    <property type="match status" value="1"/>
</dbReference>
<proteinExistence type="predicted"/>
<dbReference type="InterPro" id="IPR003594">
    <property type="entry name" value="HATPase_dom"/>
</dbReference>
<dbReference type="InterPro" id="IPR050640">
    <property type="entry name" value="Bact_2-comp_sensor_kinase"/>
</dbReference>
<dbReference type="InterPro" id="IPR010559">
    <property type="entry name" value="Sig_transdc_His_kin_internal"/>
</dbReference>
<keyword evidence="5" id="KW-0812">Transmembrane</keyword>
<feature type="transmembrane region" description="Helical" evidence="5">
    <location>
        <begin position="26"/>
        <end position="46"/>
    </location>
</feature>
<evidence type="ECO:0000256" key="4">
    <source>
        <dbReference type="ARBA" id="ARBA00022777"/>
    </source>
</evidence>
<dbReference type="PROSITE" id="PS50885">
    <property type="entry name" value="HAMP"/>
    <property type="match status" value="1"/>
</dbReference>
<comment type="subcellular location">
    <subcellularLocation>
        <location evidence="1">Membrane</location>
    </subcellularLocation>
</comment>
<evidence type="ECO:0000259" key="6">
    <source>
        <dbReference type="PROSITE" id="PS50885"/>
    </source>
</evidence>
<keyword evidence="5" id="KW-0472">Membrane</keyword>
<dbReference type="CDD" id="cd06225">
    <property type="entry name" value="HAMP"/>
    <property type="match status" value="1"/>
</dbReference>
<dbReference type="Pfam" id="PF02518">
    <property type="entry name" value="HATPase_c"/>
    <property type="match status" value="1"/>
</dbReference>
<dbReference type="PANTHER" id="PTHR34220">
    <property type="entry name" value="SENSOR HISTIDINE KINASE YPDA"/>
    <property type="match status" value="1"/>
</dbReference>
<keyword evidence="2" id="KW-0597">Phosphoprotein</keyword>
<evidence type="ECO:0000256" key="3">
    <source>
        <dbReference type="ARBA" id="ARBA00022679"/>
    </source>
</evidence>
<dbReference type="PANTHER" id="PTHR34220:SF7">
    <property type="entry name" value="SENSOR HISTIDINE KINASE YPDA"/>
    <property type="match status" value="1"/>
</dbReference>
<organism evidence="7 8">
    <name type="scientific">Blautia wexlerae</name>
    <dbReference type="NCBI Taxonomy" id="418240"/>
    <lineage>
        <taxon>Bacteria</taxon>
        <taxon>Bacillati</taxon>
        <taxon>Bacillota</taxon>
        <taxon>Clostridia</taxon>
        <taxon>Lachnospirales</taxon>
        <taxon>Lachnospiraceae</taxon>
        <taxon>Blautia</taxon>
    </lineage>
</organism>
<dbReference type="AlphaFoldDB" id="A0A6L8XWQ4"/>
<sequence>MARQNKLKKTGGLKTNGGLMNKIFKVYMLLMFISCMVLLIVFGIRFSSVYNSQAKSHMNDVTVATETGIEERISQIDQLSVSILINNSVQKNLKSINHQKVMEPEKTSFQIEKTAISRDIRGSIFNIPGIVSARIYSSDGVEIVIGTSGKKMKADDITREKIYAKNGGALWADDEENGMVGLYRAILSVDDFKPIGYMVIECKNSYFSEKLRSVPSTYKNRFYLLNNEMDIIVSSEENMQGISFPLKTRDFKRVKIVRDPSTEKNSYFTYQYMNNGWLLVSTINVGQLWKNIGIALLSVLLTFGIVLLVSLVIMRHAARVMVKPTKKLVDSMTAYQEGNFDSRFEVENQDEINQIGMVYNQMADKVQNLIEKNYTLEIANREAEIEFLKMQINPHFLYNCLDTISWLGFSNGNSEITDLAVALGKFLRASIKREDYYTVKQEMEVVDNYLFIQKYRFGDKIEIRHNIPDEVLNFYIPSFIIQPVIENSIVHGLEEQIEKGILWINIQLCNNKYLQFNLTDNGKGMDEEQLKQVIQNYSDKNKKSSIGLSNVYRRLNLLYGEACEFHVTSVAGEGTEVTFRIPVMQVPGNHTLNET</sequence>
<dbReference type="Gene3D" id="3.30.565.10">
    <property type="entry name" value="Histidine kinase-like ATPase, C-terminal domain"/>
    <property type="match status" value="1"/>
</dbReference>
<evidence type="ECO:0000256" key="2">
    <source>
        <dbReference type="ARBA" id="ARBA00022553"/>
    </source>
</evidence>
<dbReference type="InterPro" id="IPR036890">
    <property type="entry name" value="HATPase_C_sf"/>
</dbReference>
<keyword evidence="5" id="KW-1133">Transmembrane helix</keyword>
<dbReference type="Proteomes" id="UP000477156">
    <property type="component" value="Unassembled WGS sequence"/>
</dbReference>
<dbReference type="InterPro" id="IPR003660">
    <property type="entry name" value="HAMP_dom"/>
</dbReference>
<dbReference type="RefSeq" id="WP_020993206.1">
    <property type="nucleotide sequence ID" value="NZ_AP031426.1"/>
</dbReference>
<dbReference type="SUPFAM" id="SSF158472">
    <property type="entry name" value="HAMP domain-like"/>
    <property type="match status" value="1"/>
</dbReference>
<feature type="transmembrane region" description="Helical" evidence="5">
    <location>
        <begin position="292"/>
        <end position="313"/>
    </location>
</feature>